<dbReference type="InterPro" id="IPR011990">
    <property type="entry name" value="TPR-like_helical_dom_sf"/>
</dbReference>
<evidence type="ECO:0000259" key="12">
    <source>
        <dbReference type="Pfam" id="PF25521"/>
    </source>
</evidence>
<dbReference type="SUPFAM" id="SSF48403">
    <property type="entry name" value="Ankyrin repeat"/>
    <property type="match status" value="1"/>
</dbReference>
<dbReference type="Gene3D" id="1.25.40.10">
    <property type="entry name" value="Tetratricopeptide repeat domain"/>
    <property type="match status" value="1"/>
</dbReference>
<feature type="repeat" description="ANK" evidence="8">
    <location>
        <begin position="1079"/>
        <end position="1111"/>
    </location>
</feature>
<comment type="similarity">
    <text evidence="7">Belongs to the TANC family.</text>
</comment>
<organism evidence="13 14">
    <name type="scientific">Cyprinus carpio</name>
    <name type="common">Common carp</name>
    <dbReference type="NCBI Taxonomy" id="7962"/>
    <lineage>
        <taxon>Eukaryota</taxon>
        <taxon>Metazoa</taxon>
        <taxon>Chordata</taxon>
        <taxon>Craniata</taxon>
        <taxon>Vertebrata</taxon>
        <taxon>Euteleostomi</taxon>
        <taxon>Actinopterygii</taxon>
        <taxon>Neopterygii</taxon>
        <taxon>Teleostei</taxon>
        <taxon>Ostariophysi</taxon>
        <taxon>Cypriniformes</taxon>
        <taxon>Cyprinidae</taxon>
        <taxon>Cyprininae</taxon>
        <taxon>Cyprinus</taxon>
    </lineage>
</organism>
<feature type="compositionally biased region" description="Polar residues" evidence="10">
    <location>
        <begin position="345"/>
        <end position="356"/>
    </location>
</feature>
<feature type="compositionally biased region" description="Pro residues" evidence="10">
    <location>
        <begin position="331"/>
        <end position="341"/>
    </location>
</feature>
<dbReference type="GO" id="GO:0098794">
    <property type="term" value="C:postsynapse"/>
    <property type="evidence" value="ECO:0007669"/>
    <property type="project" value="UniProtKB-SubCell"/>
</dbReference>
<evidence type="ECO:0000256" key="2">
    <source>
        <dbReference type="ARBA" id="ARBA00022737"/>
    </source>
</evidence>
<evidence type="ECO:0000313" key="14">
    <source>
        <dbReference type="Proteomes" id="UP000694427"/>
    </source>
</evidence>
<feature type="domain" description="TANC1/2-like winged helix" evidence="12">
    <location>
        <begin position="614"/>
        <end position="766"/>
    </location>
</feature>
<evidence type="ECO:0000256" key="4">
    <source>
        <dbReference type="ARBA" id="ARBA00023018"/>
    </source>
</evidence>
<dbReference type="InterPro" id="IPR019734">
    <property type="entry name" value="TPR_rpt"/>
</dbReference>
<evidence type="ECO:0000256" key="5">
    <source>
        <dbReference type="ARBA" id="ARBA00023043"/>
    </source>
</evidence>
<proteinExistence type="inferred from homology"/>
<dbReference type="Ensembl" id="ENSCCRT00010088495.1">
    <property type="protein sequence ID" value="ENSCCRP00010079782.1"/>
    <property type="gene ID" value="ENSCCRG00010032537.1"/>
</dbReference>
<feature type="compositionally biased region" description="Basic and acidic residues" evidence="10">
    <location>
        <begin position="108"/>
        <end position="123"/>
    </location>
</feature>
<keyword evidence="5 8" id="KW-0040">ANK repeat</keyword>
<keyword evidence="3 9" id="KW-0802">TPR repeat</keyword>
<feature type="compositionally biased region" description="Low complexity" evidence="10">
    <location>
        <begin position="315"/>
        <end position="330"/>
    </location>
</feature>
<evidence type="ECO:0000256" key="1">
    <source>
        <dbReference type="ARBA" id="ARBA00022553"/>
    </source>
</evidence>
<dbReference type="FunFam" id="1.25.40.20:FF:000022">
    <property type="entry name" value="protein TANC2 isoform X1"/>
    <property type="match status" value="1"/>
</dbReference>
<reference evidence="13" key="2">
    <citation type="submission" date="2025-09" db="UniProtKB">
        <authorList>
            <consortium name="Ensembl"/>
        </authorList>
    </citation>
    <scope>IDENTIFICATION</scope>
</reference>
<feature type="repeat" description="ANK" evidence="8">
    <location>
        <begin position="804"/>
        <end position="836"/>
    </location>
</feature>
<feature type="compositionally biased region" description="Polar residues" evidence="10">
    <location>
        <begin position="89"/>
        <end position="103"/>
    </location>
</feature>
<feature type="repeat" description="ANK" evidence="8">
    <location>
        <begin position="837"/>
        <end position="869"/>
    </location>
</feature>
<dbReference type="Proteomes" id="UP000694427">
    <property type="component" value="Unplaced"/>
</dbReference>
<dbReference type="FunFam" id="1.25.40.20:FF:000036">
    <property type="entry name" value="protein TANC2 isoform X2"/>
    <property type="match status" value="1"/>
</dbReference>
<evidence type="ECO:0000256" key="7">
    <source>
        <dbReference type="ARBA" id="ARBA00038259"/>
    </source>
</evidence>
<evidence type="ECO:0000313" key="13">
    <source>
        <dbReference type="Ensembl" id="ENSCCRP00010079782.1"/>
    </source>
</evidence>
<name>A0A8C1MR46_CYPCA</name>
<dbReference type="SUPFAM" id="SSF52540">
    <property type="entry name" value="P-loop containing nucleoside triphosphate hydrolases"/>
    <property type="match status" value="1"/>
</dbReference>
<evidence type="ECO:0000256" key="10">
    <source>
        <dbReference type="SAM" id="MobiDB-lite"/>
    </source>
</evidence>
<dbReference type="PANTHER" id="PTHR24166">
    <property type="entry name" value="ROLLING PEBBLES, ISOFORM B"/>
    <property type="match status" value="1"/>
</dbReference>
<dbReference type="Pfam" id="PF00023">
    <property type="entry name" value="Ank"/>
    <property type="match status" value="1"/>
</dbReference>
<dbReference type="InterPro" id="IPR036770">
    <property type="entry name" value="Ankyrin_rpt-contain_sf"/>
</dbReference>
<feature type="domain" description="TANC1/2-like AAA+ ATPase lid" evidence="11">
    <location>
        <begin position="518"/>
        <end position="612"/>
    </location>
</feature>
<dbReference type="AlphaFoldDB" id="A0A8C1MR46"/>
<evidence type="ECO:0000259" key="11">
    <source>
        <dbReference type="Pfam" id="PF25520"/>
    </source>
</evidence>
<sequence length="1242" mass="136290">MQDPVGVRPYPPADEGLRLSLAKGVSMSLPSSPLLPRQTYMMAARPSKKSPGPVRKPKYVESPRVPGNAITSSLRKLPDGTTGEIMCSHSVSNTVSSRPATITSSSENDDRSGSSLEWGKEGSIRSCAQHVRPDTCSPVAEEEASTSGTGVRSVSTAKKTSGAVGSEGPVQYPTQNSSSLMMPRPNSVAATSSTKLEDLSYLDEQRNTPLRTSIRLPWHHTGGRAPHDKARFAPYKPTDIMLKPLLFEVPSITTDSVFVGRDWLFQQLEDDLRPSESGESSGSIIVGNVGFGKTAIISRLVALSCHGGRMRQIASNSPSASPKSDPDLPLSQPPQPTPPPSATNTLRSSSCPSTPELQRRREEAVKRLAAKVVAYHYCQADNTYTCLVPEFVHSVAALLCRAHQLGAFRELLLKEPHLQSMLSLRSCVQDPMAAFRRGILQPLVNLRKERKIPEEDCIILIDGLNEAEFHKPDYGDTVASFITKIISKFPNWLKLIVTVRTSLLEITSLLPFSKISLDEFPESKEIGTDLNAYIQHRINGSQNILNNISLNGKADPIIVGKVSSHLISRSQGSYLYLKLTLDLFEKGHLVIKSASYKVVPVSLSELYLLQCNMKFMSNSAFERAVPVLNVALASLHPMTDEQLFQALNAGSERGELLWDDFQQRMETLSCFLIKRRDKTRMFCHPSFREWLVWRADGESSDFLCDPRSGHALMAFMLSRQEGKLNRQQTMELGHHILKAHIFKGLSKKTGVSSSVLQALWISCSTDGLSAALASLRNLYTPNVKVSRLLMLGGANVNYRTEVLNNAPVLCVQAHLGHQEMVSLLLEFGANVDVVSENGMSSLCYSAAAGHLGLVSLLCKRGATVDHVDKSGQCALVHAALRGHSEVIECLLELSWSTEGQQDLSLKNKALQQGLIAACSMGHIHVLEGLLTLNNELEVQIDAHDTLWGETALTAAAGRGKMEVCSFLLERGAQVQQVNRRGACALFCAVRQGHWQIADLLLQHGADVNVSDKQGRTLLMVAACEGHLSTADFLLSKGASLASVDKEGLTPLSWACLKGHKNVVQFLVEKGAVIDHSDKNGRTPLDLAAFYGDADIVHYLVEKGAVIEHVDYSGMRPLDRAIGCRNTSVVLTLLKKGAKLGNAAWAMATSKPDILIILLQKLMEEGNLLYKRGKMKEAAQRYQYALRKFPREGFGDELKAFKELRVSLYLNLSRCRRKTNVRHQRSLQTPALTHLSLFCAVKK</sequence>
<accession>A0A8C1MR46</accession>
<dbReference type="InterPro" id="IPR027417">
    <property type="entry name" value="P-loop_NTPase"/>
</dbReference>
<dbReference type="PRINTS" id="PR01415">
    <property type="entry name" value="ANKYRIN"/>
</dbReference>
<evidence type="ECO:0000256" key="9">
    <source>
        <dbReference type="PROSITE-ProRule" id="PRU00339"/>
    </source>
</evidence>
<keyword evidence="14" id="KW-1185">Reference proteome</keyword>
<feature type="repeat" description="ANK" evidence="8">
    <location>
        <begin position="1046"/>
        <end position="1078"/>
    </location>
</feature>
<dbReference type="InterPro" id="IPR002110">
    <property type="entry name" value="Ankyrin_rpt"/>
</dbReference>
<dbReference type="InterPro" id="IPR058056">
    <property type="entry name" value="WH_TANC1/2"/>
</dbReference>
<feature type="repeat" description="ANK" evidence="8">
    <location>
        <begin position="1013"/>
        <end position="1045"/>
    </location>
</feature>
<feature type="region of interest" description="Disordered" evidence="10">
    <location>
        <begin position="312"/>
        <end position="358"/>
    </location>
</feature>
<evidence type="ECO:0000256" key="3">
    <source>
        <dbReference type="ARBA" id="ARBA00022803"/>
    </source>
</evidence>
<keyword evidence="2" id="KW-0677">Repeat</keyword>
<dbReference type="PROSITE" id="PS50297">
    <property type="entry name" value="ANK_REP_REGION"/>
    <property type="match status" value="5"/>
</dbReference>
<keyword evidence="4" id="KW-0770">Synapse</keyword>
<reference evidence="13" key="1">
    <citation type="submission" date="2025-08" db="UniProtKB">
        <authorList>
            <consortium name="Ensembl"/>
        </authorList>
    </citation>
    <scope>IDENTIFICATION</scope>
</reference>
<dbReference type="InterPro" id="IPR058018">
    <property type="entry name" value="AAA_lid_TANC1/2"/>
</dbReference>
<protein>
    <submittedName>
        <fullName evidence="13">Tetratricopeptide repeat, ankyrin repeat and coiled-coil containing 1b</fullName>
    </submittedName>
</protein>
<dbReference type="PROSITE" id="PS50088">
    <property type="entry name" value="ANK_REPEAT"/>
    <property type="match status" value="7"/>
</dbReference>
<feature type="repeat" description="ANK" evidence="8">
    <location>
        <begin position="980"/>
        <end position="1012"/>
    </location>
</feature>
<dbReference type="Pfam" id="PF25520">
    <property type="entry name" value="AAA_lid_TANC1"/>
    <property type="match status" value="1"/>
</dbReference>
<feature type="compositionally biased region" description="Low complexity" evidence="10">
    <location>
        <begin position="145"/>
        <end position="156"/>
    </location>
</feature>
<evidence type="ECO:0000256" key="8">
    <source>
        <dbReference type="PROSITE-ProRule" id="PRU00023"/>
    </source>
</evidence>
<dbReference type="PANTHER" id="PTHR24166:SF23">
    <property type="entry name" value="PROTEIN TANC1"/>
    <property type="match status" value="1"/>
</dbReference>
<dbReference type="Pfam" id="PF12796">
    <property type="entry name" value="Ank_2"/>
    <property type="match status" value="2"/>
</dbReference>
<comment type="subcellular location">
    <subcellularLocation>
        <location evidence="6">Postsynapse</location>
    </subcellularLocation>
</comment>
<dbReference type="SMART" id="SM00248">
    <property type="entry name" value="ANK"/>
    <property type="match status" value="11"/>
</dbReference>
<dbReference type="InterPro" id="IPR050889">
    <property type="entry name" value="Dendritic_Spine_Reg/Scaffold"/>
</dbReference>
<dbReference type="Gene3D" id="1.25.40.20">
    <property type="entry name" value="Ankyrin repeat-containing domain"/>
    <property type="match status" value="3"/>
</dbReference>
<dbReference type="PROSITE" id="PS50005">
    <property type="entry name" value="TPR"/>
    <property type="match status" value="1"/>
</dbReference>
<feature type="repeat" description="ANK" evidence="8">
    <location>
        <begin position="947"/>
        <end position="979"/>
    </location>
</feature>
<feature type="region of interest" description="Disordered" evidence="10">
    <location>
        <begin position="42"/>
        <end position="192"/>
    </location>
</feature>
<evidence type="ECO:0000256" key="6">
    <source>
        <dbReference type="ARBA" id="ARBA00034110"/>
    </source>
</evidence>
<dbReference type="Pfam" id="PF13637">
    <property type="entry name" value="Ank_4"/>
    <property type="match status" value="1"/>
</dbReference>
<keyword evidence="1" id="KW-0597">Phosphoprotein</keyword>
<feature type="repeat" description="TPR" evidence="9">
    <location>
        <begin position="1158"/>
        <end position="1191"/>
    </location>
</feature>
<dbReference type="Pfam" id="PF25521">
    <property type="entry name" value="WHD_TANC1"/>
    <property type="match status" value="1"/>
</dbReference>
<dbReference type="SUPFAM" id="SSF48452">
    <property type="entry name" value="TPR-like"/>
    <property type="match status" value="1"/>
</dbReference>